<accession>A0A6G0TB27</accession>
<organism evidence="2 3">
    <name type="scientific">Aphis glycines</name>
    <name type="common">Soybean aphid</name>
    <dbReference type="NCBI Taxonomy" id="307491"/>
    <lineage>
        <taxon>Eukaryota</taxon>
        <taxon>Metazoa</taxon>
        <taxon>Ecdysozoa</taxon>
        <taxon>Arthropoda</taxon>
        <taxon>Hexapoda</taxon>
        <taxon>Insecta</taxon>
        <taxon>Pterygota</taxon>
        <taxon>Neoptera</taxon>
        <taxon>Paraneoptera</taxon>
        <taxon>Hemiptera</taxon>
        <taxon>Sternorrhyncha</taxon>
        <taxon>Aphidomorpha</taxon>
        <taxon>Aphidoidea</taxon>
        <taxon>Aphididae</taxon>
        <taxon>Aphidini</taxon>
        <taxon>Aphis</taxon>
        <taxon>Aphis</taxon>
    </lineage>
</organism>
<comment type="caution">
    <text evidence="2">The sequence shown here is derived from an EMBL/GenBank/DDBJ whole genome shotgun (WGS) entry which is preliminary data.</text>
</comment>
<feature type="transmembrane region" description="Helical" evidence="1">
    <location>
        <begin position="42"/>
        <end position="58"/>
    </location>
</feature>
<evidence type="ECO:0000256" key="1">
    <source>
        <dbReference type="SAM" id="Phobius"/>
    </source>
</evidence>
<keyword evidence="1" id="KW-0812">Transmembrane</keyword>
<keyword evidence="1" id="KW-0472">Membrane</keyword>
<feature type="transmembrane region" description="Helical" evidence="1">
    <location>
        <begin position="70"/>
        <end position="87"/>
    </location>
</feature>
<dbReference type="EMBL" id="VYZN01000044">
    <property type="protein sequence ID" value="KAE9529515.1"/>
    <property type="molecule type" value="Genomic_DNA"/>
</dbReference>
<keyword evidence="3" id="KW-1185">Reference proteome</keyword>
<name>A0A6G0TB27_APHGL</name>
<evidence type="ECO:0000313" key="3">
    <source>
        <dbReference type="Proteomes" id="UP000475862"/>
    </source>
</evidence>
<keyword evidence="1" id="KW-1133">Transmembrane helix</keyword>
<dbReference type="Proteomes" id="UP000475862">
    <property type="component" value="Unassembled WGS sequence"/>
</dbReference>
<evidence type="ECO:0000313" key="2">
    <source>
        <dbReference type="EMBL" id="KAE9529515.1"/>
    </source>
</evidence>
<dbReference type="AlphaFoldDB" id="A0A6G0TB27"/>
<reference evidence="2 3" key="1">
    <citation type="submission" date="2019-08" db="EMBL/GenBank/DDBJ databases">
        <title>The genome of the soybean aphid Biotype 1, its phylome, world population structure and adaptation to the North American continent.</title>
        <authorList>
            <person name="Giordano R."/>
            <person name="Donthu R.K."/>
            <person name="Hernandez A.G."/>
            <person name="Wright C.L."/>
            <person name="Zimin A.V."/>
        </authorList>
    </citation>
    <scope>NUCLEOTIDE SEQUENCE [LARGE SCALE GENOMIC DNA]</scope>
    <source>
        <tissue evidence="2">Whole aphids</tissue>
    </source>
</reference>
<feature type="transmembrane region" description="Helical" evidence="1">
    <location>
        <begin position="17"/>
        <end position="36"/>
    </location>
</feature>
<protein>
    <submittedName>
        <fullName evidence="2">Uncharacterized protein</fullName>
    </submittedName>
</protein>
<sequence>MHFVFDNTYNIYNNNNIFLFTYSCMFFFLLTFSWQIHLNFEVIVLYHSYTIVLKHLLYKLCNMIAYVKKTTMIKIIYPLLVVSYISIESLNLSFISYRICVILMFCFNWIRSHKIIYTNTIRVHPVLSVLLLNSIPRRGSRTYLQGYTKDFKFQHLCEIDMINYKLFRDNKKNSFWKSSFETKPVE</sequence>
<gene>
    <name evidence="2" type="ORF">AGLY_011611</name>
</gene>
<proteinExistence type="predicted"/>